<evidence type="ECO:0000259" key="3">
    <source>
        <dbReference type="Pfam" id="PF00372"/>
    </source>
</evidence>
<keyword evidence="2" id="KW-0732">Signal</keyword>
<dbReference type="GeneID" id="8235989"/>
<dbReference type="Gene3D" id="1.10.1280.10">
    <property type="entry name" value="Di-copper center containing domain from catechol oxidase"/>
    <property type="match status" value="1"/>
</dbReference>
<dbReference type="PROSITE" id="PS00209">
    <property type="entry name" value="HEMOCYANIN_1"/>
    <property type="match status" value="1"/>
</dbReference>
<dbReference type="SUPFAM" id="SSF81296">
    <property type="entry name" value="E set domains"/>
    <property type="match status" value="1"/>
</dbReference>
<reference evidence="6" key="1">
    <citation type="submission" date="2007-04" db="EMBL/GenBank/DDBJ databases">
        <title>Annotation of Pediculus humanus corporis strain USDA.</title>
        <authorList>
            <person name="Kirkness E."/>
            <person name="Hannick L."/>
            <person name="Hass B."/>
            <person name="Bruggner R."/>
            <person name="Lawson D."/>
            <person name="Bidwell S."/>
            <person name="Joardar V."/>
            <person name="Caler E."/>
            <person name="Walenz B."/>
            <person name="Inman J."/>
            <person name="Schobel S."/>
            <person name="Galinsky K."/>
            <person name="Amedeo P."/>
            <person name="Strausberg R."/>
        </authorList>
    </citation>
    <scope>NUCLEOTIDE SEQUENCE</scope>
    <source>
        <strain evidence="6">USDA</strain>
    </source>
</reference>
<dbReference type="GO" id="GO:0004503">
    <property type="term" value="F:tyrosinase activity"/>
    <property type="evidence" value="ECO:0007669"/>
    <property type="project" value="UniProtKB-EC"/>
</dbReference>
<proteinExistence type="predicted"/>
<dbReference type="EMBL" id="AAZO01005992">
    <property type="status" value="NOT_ANNOTATED_CDS"/>
    <property type="molecule type" value="Genomic_DNA"/>
</dbReference>
<accession>E0VX48</accession>
<dbReference type="OrthoDB" id="6371642at2759"/>
<dbReference type="eggNOG" id="ENOG502QR98">
    <property type="taxonomic scope" value="Eukaryota"/>
</dbReference>
<reference evidence="6" key="2">
    <citation type="submission" date="2007-04" db="EMBL/GenBank/DDBJ databases">
        <title>The genome of the human body louse.</title>
        <authorList>
            <consortium name="The Human Body Louse Genome Consortium"/>
            <person name="Kirkness E."/>
            <person name="Walenz B."/>
            <person name="Hass B."/>
            <person name="Bruggner R."/>
            <person name="Strausberg R."/>
        </authorList>
    </citation>
    <scope>NUCLEOTIDE SEQUENCE</scope>
    <source>
        <strain evidence="6">USDA</strain>
    </source>
</reference>
<evidence type="ECO:0000313" key="7">
    <source>
        <dbReference type="EnsemblMetazoa" id="PHUM494820-PA"/>
    </source>
</evidence>
<dbReference type="RefSeq" id="XP_002430692.1">
    <property type="nucleotide sequence ID" value="XM_002430647.1"/>
</dbReference>
<dbReference type="SUPFAM" id="SSF48050">
    <property type="entry name" value="Hemocyanin, N-terminal domain"/>
    <property type="match status" value="1"/>
</dbReference>
<dbReference type="Pfam" id="PF03723">
    <property type="entry name" value="Hemocyanin_C"/>
    <property type="match status" value="1"/>
</dbReference>
<feature type="domain" description="Hemocyanin N-terminal" evidence="4">
    <location>
        <begin position="50"/>
        <end position="173"/>
    </location>
</feature>
<dbReference type="InParanoid" id="E0VX48"/>
<dbReference type="VEuPathDB" id="VectorBase:PHUM494820"/>
<dbReference type="Proteomes" id="UP000009046">
    <property type="component" value="Unassembled WGS sequence"/>
</dbReference>
<dbReference type="EMBL" id="DS235829">
    <property type="protein sequence ID" value="EEB17954.1"/>
    <property type="molecule type" value="Genomic_DNA"/>
</dbReference>
<dbReference type="KEGG" id="phu:Phum_PHUM494820"/>
<evidence type="ECO:0000313" key="6">
    <source>
        <dbReference type="EMBL" id="EEB17954.1"/>
    </source>
</evidence>
<dbReference type="InterPro" id="IPR005203">
    <property type="entry name" value="Hemocyanin_C"/>
</dbReference>
<dbReference type="HOGENOM" id="CLU_012213_1_0_1"/>
<dbReference type="GO" id="GO:0045735">
    <property type="term" value="F:nutrient reservoir activity"/>
    <property type="evidence" value="ECO:0007669"/>
    <property type="project" value="UniProtKB-KW"/>
</dbReference>
<dbReference type="AlphaFoldDB" id="E0VX48"/>
<evidence type="ECO:0000259" key="5">
    <source>
        <dbReference type="Pfam" id="PF03723"/>
    </source>
</evidence>
<dbReference type="InterPro" id="IPR013788">
    <property type="entry name" value="Hemocyanin/hexamerin"/>
</dbReference>
<dbReference type="InterPro" id="IPR014756">
    <property type="entry name" value="Ig_E-set"/>
</dbReference>
<dbReference type="InterPro" id="IPR000896">
    <property type="entry name" value="Hemocyanin/hexamerin_mid_dom"/>
</dbReference>
<dbReference type="STRING" id="121224.E0VX48"/>
<dbReference type="PRINTS" id="PR00187">
    <property type="entry name" value="HAEMOCYANIN"/>
</dbReference>
<keyword evidence="6" id="KW-0560">Oxidoreductase</keyword>
<dbReference type="Gene3D" id="1.20.1370.10">
    <property type="entry name" value="Hemocyanin, N-terminal domain"/>
    <property type="match status" value="1"/>
</dbReference>
<dbReference type="FunCoup" id="E0VX48">
    <property type="interactions" value="2"/>
</dbReference>
<dbReference type="GO" id="GO:0005615">
    <property type="term" value="C:extracellular space"/>
    <property type="evidence" value="ECO:0007669"/>
    <property type="project" value="UniProtKB-ARBA"/>
</dbReference>
<feature type="chain" id="PRO_5011412737" evidence="2">
    <location>
        <begin position="18"/>
        <end position="707"/>
    </location>
</feature>
<dbReference type="InterPro" id="IPR005204">
    <property type="entry name" value="Hemocyanin_N"/>
</dbReference>
<dbReference type="CTD" id="8235989"/>
<dbReference type="Gene3D" id="2.60.40.1520">
    <property type="entry name" value="Hemocyanin, C-terminal domain"/>
    <property type="match status" value="1"/>
</dbReference>
<keyword evidence="1" id="KW-0758">Storage protein</keyword>
<dbReference type="EC" id="1.14.18.1" evidence="6"/>
<evidence type="ECO:0000313" key="8">
    <source>
        <dbReference type="Proteomes" id="UP000009046"/>
    </source>
</evidence>
<dbReference type="PANTHER" id="PTHR11511">
    <property type="entry name" value="LARVAL STORAGE PROTEIN/PHENOLOXIDASE"/>
    <property type="match status" value="1"/>
</dbReference>
<dbReference type="EnsemblMetazoa" id="PHUM494820-RA">
    <property type="protein sequence ID" value="PHUM494820-PA"/>
    <property type="gene ID" value="PHUM494820"/>
</dbReference>
<dbReference type="Pfam" id="PF00372">
    <property type="entry name" value="Hemocyanin_M"/>
    <property type="match status" value="1"/>
</dbReference>
<dbReference type="PANTHER" id="PTHR11511:SF5">
    <property type="entry name" value="FAT-BODY PROTEIN 1-RELATED"/>
    <property type="match status" value="1"/>
</dbReference>
<evidence type="ECO:0000259" key="4">
    <source>
        <dbReference type="Pfam" id="PF03722"/>
    </source>
</evidence>
<feature type="signal peptide" evidence="2">
    <location>
        <begin position="1"/>
        <end position="17"/>
    </location>
</feature>
<dbReference type="Pfam" id="PF03722">
    <property type="entry name" value="Hemocyanin_N"/>
    <property type="match status" value="1"/>
</dbReference>
<evidence type="ECO:0000256" key="2">
    <source>
        <dbReference type="SAM" id="SignalP"/>
    </source>
</evidence>
<dbReference type="InterPro" id="IPR037020">
    <property type="entry name" value="Hemocyanin_C_sf"/>
</dbReference>
<dbReference type="InterPro" id="IPR036697">
    <property type="entry name" value="Hemocyanin_N_sf"/>
</dbReference>
<dbReference type="OMA" id="ALDMYTT"/>
<gene>
    <name evidence="7" type="primary">8235989</name>
    <name evidence="6" type="ORF">Phum_PHUM494820</name>
</gene>
<name>E0VX48_PEDHC</name>
<dbReference type="InterPro" id="IPR008922">
    <property type="entry name" value="Di-copper_centre_dom_sf"/>
</dbReference>
<dbReference type="PROSITE" id="PS00210">
    <property type="entry name" value="HEMOCYANIN_2"/>
    <property type="match status" value="1"/>
</dbReference>
<feature type="domain" description="Hemocyanin middle" evidence="3">
    <location>
        <begin position="178"/>
        <end position="442"/>
    </location>
</feature>
<protein>
    <submittedName>
        <fullName evidence="6 7">Hemocyanin subunit, putative</fullName>
        <ecNumber evidence="6">1.14.18.1</ecNumber>
    </submittedName>
</protein>
<evidence type="ECO:0000256" key="1">
    <source>
        <dbReference type="ARBA" id="ARBA00022761"/>
    </source>
</evidence>
<organism>
    <name type="scientific">Pediculus humanus subsp. corporis</name>
    <name type="common">Body louse</name>
    <dbReference type="NCBI Taxonomy" id="121224"/>
    <lineage>
        <taxon>Eukaryota</taxon>
        <taxon>Metazoa</taxon>
        <taxon>Ecdysozoa</taxon>
        <taxon>Arthropoda</taxon>
        <taxon>Hexapoda</taxon>
        <taxon>Insecta</taxon>
        <taxon>Pterygota</taxon>
        <taxon>Neoptera</taxon>
        <taxon>Paraneoptera</taxon>
        <taxon>Psocodea</taxon>
        <taxon>Troctomorpha</taxon>
        <taxon>Phthiraptera</taxon>
        <taxon>Anoplura</taxon>
        <taxon>Pediculidae</taxon>
        <taxon>Pediculus</taxon>
    </lineage>
</organism>
<dbReference type="SUPFAM" id="SSF48056">
    <property type="entry name" value="Di-copper centre-containing domain"/>
    <property type="match status" value="1"/>
</dbReference>
<reference evidence="7" key="3">
    <citation type="submission" date="2021-02" db="UniProtKB">
        <authorList>
            <consortium name="EnsemblMetazoa"/>
        </authorList>
    </citation>
    <scope>IDENTIFICATION</scope>
    <source>
        <strain evidence="7">USDA</strain>
    </source>
</reference>
<sequence>MSKFFVFLACLVALAATAHVQHGTEKKIEEEDFETFFFFFFFFIIADKDFLSKQKAVLQLLVHIHQPAVVPEIKEVATTFNWEQNVNNFNDVKTVENLINLLKTGGILGRKNNFSPLYKTHLRQAKSVFEVLYNAKDWKTFFNVASYLRERVNYGLFVYAFSAAVLHRPDTQGVVLPPLYEVCPHFYVNEKTIQKAYEARMKISSMGTGKESVVIPSNYTGWINLQNPELRTSYFTEDVGLNFYHFVHHLTYPQWLKQEYYGIKNERQGELFYFTHQQLLARYRLERHANFMYPMKNFSFGEPNVVAYAPKLRYFNGEAVPSRPENIKIRDYDLAEVERVKDYERRLRDAVDQGYVKTVKGEKIPLTTETGIDVLGRLVQKGITSVNPKYYGALYQLTLNLLGHVVDPYHQNNVAPSVLQHYETMLRDPMYYRLYQHVNRIFESYKKTLPVYTKETLQFPGVTVEKVEVDKLMTYFENFDVDVTNAVVVGKVEDDKLLKIVVRQPRLNHKDFTYRVTVNSNQDTTALVHVFLAPKYDVTGTRELSLAEKKQFMVQIDRFLYDLKNGKTVIERNSKDSTVSVPDFTSFRVLSKKVEDALQGKSQFYVNDKGQEYGFPRRLLLPKGTKSGTPYTLHVVVTPYKPTGTKEVVRGVKTYVTCGGNVVCGDAHPLGYPFDREIVEREFNVPNIHVADVTIYHKKLEDYSTDV</sequence>
<feature type="domain" description="Hemocyanin C-terminal" evidence="5">
    <location>
        <begin position="452"/>
        <end position="697"/>
    </location>
</feature>
<keyword evidence="8" id="KW-1185">Reference proteome</keyword>